<keyword evidence="3" id="KW-1185">Reference proteome</keyword>
<evidence type="ECO:0008006" key="4">
    <source>
        <dbReference type="Google" id="ProtNLM"/>
    </source>
</evidence>
<reference evidence="2 3" key="1">
    <citation type="submission" date="2016-06" db="EMBL/GenBank/DDBJ databases">
        <title>Evolution of pathogenesis and genome organization in the Tremellales.</title>
        <authorList>
            <person name="Cuomo C."/>
            <person name="Litvintseva A."/>
            <person name="Heitman J."/>
            <person name="Chen Y."/>
            <person name="Sun S."/>
            <person name="Springer D."/>
            <person name="Dromer F."/>
            <person name="Young S."/>
            <person name="Zeng Q."/>
            <person name="Chapman S."/>
            <person name="Gujja S."/>
            <person name="Saif S."/>
            <person name="Birren B."/>
        </authorList>
    </citation>
    <scope>NUCLEOTIDE SEQUENCE [LARGE SCALE GENOMIC DNA]</scope>
    <source>
        <strain evidence="2 3">ATCC 28783</strain>
    </source>
</reference>
<dbReference type="EMBL" id="SDIL01000094">
    <property type="protein sequence ID" value="RXK36540.1"/>
    <property type="molecule type" value="Genomic_DNA"/>
</dbReference>
<feature type="compositionally biased region" description="Polar residues" evidence="1">
    <location>
        <begin position="106"/>
        <end position="136"/>
    </location>
</feature>
<dbReference type="VEuPathDB" id="FungiDB:TREMEDRAFT_72626"/>
<feature type="region of interest" description="Disordered" evidence="1">
    <location>
        <begin position="61"/>
        <end position="155"/>
    </location>
</feature>
<dbReference type="GO" id="GO:0043248">
    <property type="term" value="P:proteasome assembly"/>
    <property type="evidence" value="ECO:0007669"/>
    <property type="project" value="InterPro"/>
</dbReference>
<dbReference type="STRING" id="5217.A0A4V1M3E0"/>
<dbReference type="AlphaFoldDB" id="A0A4V1M3E0"/>
<dbReference type="Proteomes" id="UP000289152">
    <property type="component" value="Unassembled WGS sequence"/>
</dbReference>
<gene>
    <name evidence="2" type="ORF">M231_06199</name>
</gene>
<dbReference type="InterPro" id="IPR053720">
    <property type="entry name" value="Psm_Assembly_Chaperone"/>
</dbReference>
<dbReference type="PANTHER" id="PTHR31051">
    <property type="entry name" value="PROTEASOME ASSEMBLY CHAPERONE 3"/>
    <property type="match status" value="1"/>
</dbReference>
<dbReference type="InParanoid" id="A0A4V1M3E0"/>
<dbReference type="PANTHER" id="PTHR31051:SF1">
    <property type="entry name" value="PROTEASOME ASSEMBLY CHAPERONE 3"/>
    <property type="match status" value="1"/>
</dbReference>
<feature type="compositionally biased region" description="Basic and acidic residues" evidence="1">
    <location>
        <begin position="216"/>
        <end position="229"/>
    </location>
</feature>
<dbReference type="Gene3D" id="3.30.230.90">
    <property type="match status" value="1"/>
</dbReference>
<evidence type="ECO:0000313" key="3">
    <source>
        <dbReference type="Proteomes" id="UP000289152"/>
    </source>
</evidence>
<name>A0A4V1M3E0_TREME</name>
<organism evidence="2 3">
    <name type="scientific">Tremella mesenterica</name>
    <name type="common">Jelly fungus</name>
    <dbReference type="NCBI Taxonomy" id="5217"/>
    <lineage>
        <taxon>Eukaryota</taxon>
        <taxon>Fungi</taxon>
        <taxon>Dikarya</taxon>
        <taxon>Basidiomycota</taxon>
        <taxon>Agaricomycotina</taxon>
        <taxon>Tremellomycetes</taxon>
        <taxon>Tremellales</taxon>
        <taxon>Tremellaceae</taxon>
        <taxon>Tremella</taxon>
    </lineage>
</organism>
<sequence length="259" mass="28140">MSIPSYHLVKKVLGIPTELLIQTFDDRIFVVVTQNGKVGCLTQATLISSIPLIRPSNLFPTPTPTSNSFSPPAPALTPNDNPTNATPTSTSTSNDNPTNPSLTSKVDLTNPSLTSKVDPTNPSLTSKEDPTNPTQSHSEEISLPPPNPSLQLLPLLGSPKDKTINDTYVSQIATLIWWTLDTLNMRRRGVVVGLSLIDWSLSSSQVPANEVSSGNEEGKQYGNREREGEGEGEEDVEGEMNLERERFKGIMNMIISWSG</sequence>
<dbReference type="OrthoDB" id="5593278at2759"/>
<evidence type="ECO:0000256" key="1">
    <source>
        <dbReference type="SAM" id="MobiDB-lite"/>
    </source>
</evidence>
<evidence type="ECO:0000313" key="2">
    <source>
        <dbReference type="EMBL" id="RXK36540.1"/>
    </source>
</evidence>
<comment type="caution">
    <text evidence="2">The sequence shown here is derived from an EMBL/GenBank/DDBJ whole genome shotgun (WGS) entry which is preliminary data.</text>
</comment>
<feature type="region of interest" description="Disordered" evidence="1">
    <location>
        <begin position="205"/>
        <end position="242"/>
    </location>
</feature>
<feature type="compositionally biased region" description="Low complexity" evidence="1">
    <location>
        <begin position="61"/>
        <end position="104"/>
    </location>
</feature>
<dbReference type="InterPro" id="IPR018788">
    <property type="entry name" value="Proteasome_assmbl_chp_3"/>
</dbReference>
<feature type="compositionally biased region" description="Polar residues" evidence="1">
    <location>
        <begin position="205"/>
        <end position="215"/>
    </location>
</feature>
<protein>
    <recommendedName>
        <fullName evidence="4">Proteasome assembly chaperone 3</fullName>
    </recommendedName>
</protein>
<proteinExistence type="predicted"/>
<accession>A0A4V1M3E0</accession>
<feature type="compositionally biased region" description="Acidic residues" evidence="1">
    <location>
        <begin position="230"/>
        <end position="240"/>
    </location>
</feature>